<dbReference type="AlphaFoldDB" id="A0A8J4U780"/>
<accession>A0A8J4U780</accession>
<feature type="non-terminal residue" evidence="1">
    <location>
        <position position="51"/>
    </location>
</feature>
<gene>
    <name evidence="1" type="ORF">DAT39_009246</name>
</gene>
<sequence>VYWSHVTKEGTTWTRRLMRRTAQLCFLCTALHKVYWGHVTKEGTIRIKDSK</sequence>
<protein>
    <submittedName>
        <fullName evidence="1">Uncharacterized protein</fullName>
    </submittedName>
</protein>
<proteinExistence type="predicted"/>
<dbReference type="Proteomes" id="UP000727407">
    <property type="component" value="Unassembled WGS sequence"/>
</dbReference>
<organism evidence="1 2">
    <name type="scientific">Clarias magur</name>
    <name type="common">Asian catfish</name>
    <name type="synonym">Macropteronotus magur</name>
    <dbReference type="NCBI Taxonomy" id="1594786"/>
    <lineage>
        <taxon>Eukaryota</taxon>
        <taxon>Metazoa</taxon>
        <taxon>Chordata</taxon>
        <taxon>Craniata</taxon>
        <taxon>Vertebrata</taxon>
        <taxon>Euteleostomi</taxon>
        <taxon>Actinopterygii</taxon>
        <taxon>Neopterygii</taxon>
        <taxon>Teleostei</taxon>
        <taxon>Ostariophysi</taxon>
        <taxon>Siluriformes</taxon>
        <taxon>Clariidae</taxon>
        <taxon>Clarias</taxon>
    </lineage>
</organism>
<evidence type="ECO:0000313" key="1">
    <source>
        <dbReference type="EMBL" id="KAF5901028.1"/>
    </source>
</evidence>
<evidence type="ECO:0000313" key="2">
    <source>
        <dbReference type="Proteomes" id="UP000727407"/>
    </source>
</evidence>
<name>A0A8J4U780_CLAMG</name>
<keyword evidence="2" id="KW-1185">Reference proteome</keyword>
<comment type="caution">
    <text evidence="1">The sequence shown here is derived from an EMBL/GenBank/DDBJ whole genome shotgun (WGS) entry which is preliminary data.</text>
</comment>
<feature type="non-terminal residue" evidence="1">
    <location>
        <position position="1"/>
    </location>
</feature>
<dbReference type="EMBL" id="QNUK01000121">
    <property type="protein sequence ID" value="KAF5901028.1"/>
    <property type="molecule type" value="Genomic_DNA"/>
</dbReference>
<reference evidence="1" key="1">
    <citation type="submission" date="2020-07" db="EMBL/GenBank/DDBJ databases">
        <title>Clarias magur genome sequencing, assembly and annotation.</title>
        <authorList>
            <person name="Kushwaha B."/>
            <person name="Kumar R."/>
            <person name="Das P."/>
            <person name="Joshi C.G."/>
            <person name="Kumar D."/>
            <person name="Nagpure N.S."/>
            <person name="Pandey M."/>
            <person name="Agarwal S."/>
            <person name="Srivastava S."/>
            <person name="Singh M."/>
            <person name="Sahoo L."/>
            <person name="Jayasankar P."/>
            <person name="Meher P.K."/>
            <person name="Koringa P.G."/>
            <person name="Iquebal M.A."/>
            <person name="Das S.P."/>
            <person name="Bit A."/>
            <person name="Patnaik S."/>
            <person name="Patel N."/>
            <person name="Shah T.M."/>
            <person name="Hinsu A."/>
            <person name="Jena J.K."/>
        </authorList>
    </citation>
    <scope>NUCLEOTIDE SEQUENCE</scope>
    <source>
        <strain evidence="1">CIFAMagur01</strain>
        <tissue evidence="1">Testis</tissue>
    </source>
</reference>